<feature type="non-terminal residue" evidence="1">
    <location>
        <position position="1"/>
    </location>
</feature>
<name>X1MEE2_9ZZZZ</name>
<sequence length="49" mass="5890">AISERSAKSFEARRTVGFNGLGFREFKGLEIEFKIWDFEDLRERNIFEF</sequence>
<organism evidence="1">
    <name type="scientific">marine sediment metagenome</name>
    <dbReference type="NCBI Taxonomy" id="412755"/>
    <lineage>
        <taxon>unclassified sequences</taxon>
        <taxon>metagenomes</taxon>
        <taxon>ecological metagenomes</taxon>
    </lineage>
</organism>
<proteinExistence type="predicted"/>
<evidence type="ECO:0000313" key="1">
    <source>
        <dbReference type="EMBL" id="GAI29643.1"/>
    </source>
</evidence>
<protein>
    <submittedName>
        <fullName evidence="1">Uncharacterized protein</fullName>
    </submittedName>
</protein>
<reference evidence="1" key="1">
    <citation type="journal article" date="2014" name="Front. Microbiol.">
        <title>High frequency of phylogenetically diverse reductive dehalogenase-homologous genes in deep subseafloor sedimentary metagenomes.</title>
        <authorList>
            <person name="Kawai M."/>
            <person name="Futagami T."/>
            <person name="Toyoda A."/>
            <person name="Takaki Y."/>
            <person name="Nishi S."/>
            <person name="Hori S."/>
            <person name="Arai W."/>
            <person name="Tsubouchi T."/>
            <person name="Morono Y."/>
            <person name="Uchiyama I."/>
            <person name="Ito T."/>
            <person name="Fujiyama A."/>
            <person name="Inagaki F."/>
            <person name="Takami H."/>
        </authorList>
    </citation>
    <scope>NUCLEOTIDE SEQUENCE</scope>
    <source>
        <strain evidence="1">Expedition CK06-06</strain>
    </source>
</reference>
<gene>
    <name evidence="1" type="ORF">S06H3_26531</name>
</gene>
<dbReference type="EMBL" id="BARV01015339">
    <property type="protein sequence ID" value="GAI29643.1"/>
    <property type="molecule type" value="Genomic_DNA"/>
</dbReference>
<accession>X1MEE2</accession>
<dbReference type="AlphaFoldDB" id="X1MEE2"/>
<comment type="caution">
    <text evidence="1">The sequence shown here is derived from an EMBL/GenBank/DDBJ whole genome shotgun (WGS) entry which is preliminary data.</text>
</comment>